<name>A0A645G336_9ZZZZ</name>
<gene>
    <name evidence="1" type="ORF">SDC9_167607</name>
</gene>
<comment type="caution">
    <text evidence="1">The sequence shown here is derived from an EMBL/GenBank/DDBJ whole genome shotgun (WGS) entry which is preliminary data.</text>
</comment>
<dbReference type="AlphaFoldDB" id="A0A645G336"/>
<reference evidence="1" key="1">
    <citation type="submission" date="2019-08" db="EMBL/GenBank/DDBJ databases">
        <authorList>
            <person name="Kucharzyk K."/>
            <person name="Murdoch R.W."/>
            <person name="Higgins S."/>
            <person name="Loffler F."/>
        </authorList>
    </citation>
    <scope>NUCLEOTIDE SEQUENCE</scope>
</reference>
<protein>
    <submittedName>
        <fullName evidence="1">Uncharacterized protein</fullName>
    </submittedName>
</protein>
<dbReference type="EMBL" id="VSSQ01067923">
    <property type="protein sequence ID" value="MPN20229.1"/>
    <property type="molecule type" value="Genomic_DNA"/>
</dbReference>
<accession>A0A645G336</accession>
<sequence length="66" mass="7580">MTVGIIFLIFVDFAVRFVWKQKLQIVTIRNCADLGVFRKSVTICCAFVTKIKMHGRFSSKTYKTSS</sequence>
<evidence type="ECO:0000313" key="1">
    <source>
        <dbReference type="EMBL" id="MPN20229.1"/>
    </source>
</evidence>
<organism evidence="1">
    <name type="scientific">bioreactor metagenome</name>
    <dbReference type="NCBI Taxonomy" id="1076179"/>
    <lineage>
        <taxon>unclassified sequences</taxon>
        <taxon>metagenomes</taxon>
        <taxon>ecological metagenomes</taxon>
    </lineage>
</organism>
<proteinExistence type="predicted"/>